<comment type="catalytic activity">
    <reaction evidence="1 9">
        <text>Hydrolyzes single-stranded DNA or mismatched double-stranded DNA and polynucleotides, releasing free uracil.</text>
        <dbReference type="EC" id="3.2.2.27"/>
    </reaction>
</comment>
<feature type="active site" description="Proton acceptor" evidence="9 10">
    <location>
        <position position="150"/>
    </location>
</feature>
<dbReference type="InterPro" id="IPR018085">
    <property type="entry name" value="Ura-DNA_Glyclase_AS"/>
</dbReference>
<dbReference type="SMART" id="SM00986">
    <property type="entry name" value="UDG"/>
    <property type="match status" value="1"/>
</dbReference>
<evidence type="ECO:0000256" key="5">
    <source>
        <dbReference type="ARBA" id="ARBA00018429"/>
    </source>
</evidence>
<dbReference type="HOGENOM" id="CLU_032162_3_1_7"/>
<dbReference type="KEGG" id="dvl:Dvul_2541"/>
<dbReference type="GO" id="GO:0004844">
    <property type="term" value="F:uracil DNA N-glycosylase activity"/>
    <property type="evidence" value="ECO:0007669"/>
    <property type="project" value="UniProtKB-UniRule"/>
</dbReference>
<accession>A0A0H3AB66</accession>
<comment type="function">
    <text evidence="2 9">Excises uracil residues from the DNA which can arise as a result of misincorporation of dUMP residues by DNA polymerase or due to deamination of cytosine.</text>
</comment>
<evidence type="ECO:0000256" key="6">
    <source>
        <dbReference type="ARBA" id="ARBA00022763"/>
    </source>
</evidence>
<dbReference type="NCBIfam" id="NF003588">
    <property type="entry name" value="PRK05254.1-1"/>
    <property type="match status" value="1"/>
</dbReference>
<dbReference type="GO" id="GO:0005737">
    <property type="term" value="C:cytoplasm"/>
    <property type="evidence" value="ECO:0007669"/>
    <property type="project" value="UniProtKB-SubCell"/>
</dbReference>
<dbReference type="Proteomes" id="UP000009173">
    <property type="component" value="Chromosome"/>
</dbReference>
<dbReference type="InterPro" id="IPR036895">
    <property type="entry name" value="Uracil-DNA_glycosylase-like_sf"/>
</dbReference>
<comment type="similarity">
    <text evidence="3 9">Belongs to the uracil-DNA glycosylase (UDG) superfamily. UNG family.</text>
</comment>
<evidence type="ECO:0000313" key="13">
    <source>
        <dbReference type="EMBL" id="ABM29557.1"/>
    </source>
</evidence>
<proteinExistence type="inferred from homology"/>
<dbReference type="AlphaFoldDB" id="A0A0H3AB66"/>
<evidence type="ECO:0000256" key="3">
    <source>
        <dbReference type="ARBA" id="ARBA00008184"/>
    </source>
</evidence>
<evidence type="ECO:0000256" key="8">
    <source>
        <dbReference type="ARBA" id="ARBA00023204"/>
    </source>
</evidence>
<dbReference type="PROSITE" id="PS00130">
    <property type="entry name" value="U_DNA_GLYCOSYLASE"/>
    <property type="match status" value="1"/>
</dbReference>
<evidence type="ECO:0000256" key="9">
    <source>
        <dbReference type="HAMAP-Rule" id="MF_00148"/>
    </source>
</evidence>
<dbReference type="CDD" id="cd10027">
    <property type="entry name" value="UDG-F1-like"/>
    <property type="match status" value="1"/>
</dbReference>
<dbReference type="Gene3D" id="3.40.470.10">
    <property type="entry name" value="Uracil-DNA glycosylase-like domain"/>
    <property type="match status" value="1"/>
</dbReference>
<protein>
    <recommendedName>
        <fullName evidence="5 9">Uracil-DNA glycosylase</fullName>
        <shortName evidence="9">UDG</shortName>
        <ecNumber evidence="4 9">3.2.2.27</ecNumber>
    </recommendedName>
</protein>
<dbReference type="SMART" id="SM00987">
    <property type="entry name" value="UreE_C"/>
    <property type="match status" value="1"/>
</dbReference>
<feature type="region of interest" description="Disordered" evidence="11">
    <location>
        <begin position="1"/>
        <end position="52"/>
    </location>
</feature>
<comment type="subcellular location">
    <subcellularLocation>
        <location evidence="9">Cytoplasm</location>
    </subcellularLocation>
</comment>
<evidence type="ECO:0000256" key="7">
    <source>
        <dbReference type="ARBA" id="ARBA00022801"/>
    </source>
</evidence>
<dbReference type="EMBL" id="CP000527">
    <property type="protein sequence ID" value="ABM29557.1"/>
    <property type="molecule type" value="Genomic_DNA"/>
</dbReference>
<evidence type="ECO:0000256" key="10">
    <source>
        <dbReference type="PROSITE-ProRule" id="PRU10072"/>
    </source>
</evidence>
<dbReference type="GO" id="GO:0097510">
    <property type="term" value="P:base-excision repair, AP site formation via deaminated base removal"/>
    <property type="evidence" value="ECO:0007669"/>
    <property type="project" value="TreeGrafter"/>
</dbReference>
<dbReference type="InterPro" id="IPR002043">
    <property type="entry name" value="UDG_fam1"/>
</dbReference>
<keyword evidence="7 9" id="KW-0378">Hydrolase</keyword>
<dbReference type="SUPFAM" id="SSF52141">
    <property type="entry name" value="Uracil-DNA glycosylase-like"/>
    <property type="match status" value="1"/>
</dbReference>
<keyword evidence="6 9" id="KW-0227">DNA damage</keyword>
<organism evidence="13 14">
    <name type="scientific">Nitratidesulfovibrio vulgaris (strain DP4)</name>
    <name type="common">Desulfovibrio vulgaris</name>
    <dbReference type="NCBI Taxonomy" id="391774"/>
    <lineage>
        <taxon>Bacteria</taxon>
        <taxon>Pseudomonadati</taxon>
        <taxon>Thermodesulfobacteriota</taxon>
        <taxon>Desulfovibrionia</taxon>
        <taxon>Desulfovibrionales</taxon>
        <taxon>Desulfovibrionaceae</taxon>
        <taxon>Nitratidesulfovibrio</taxon>
    </lineage>
</organism>
<dbReference type="InterPro" id="IPR005122">
    <property type="entry name" value="Uracil-DNA_glycosylase-like"/>
</dbReference>
<dbReference type="HAMAP" id="MF_00148">
    <property type="entry name" value="UDG"/>
    <property type="match status" value="1"/>
</dbReference>
<evidence type="ECO:0000259" key="12">
    <source>
        <dbReference type="SMART" id="SM00986"/>
    </source>
</evidence>
<feature type="domain" description="Uracil-DNA glycosylase-like" evidence="12">
    <location>
        <begin position="135"/>
        <end position="319"/>
    </location>
</feature>
<dbReference type="Pfam" id="PF03167">
    <property type="entry name" value="UDG"/>
    <property type="match status" value="1"/>
</dbReference>
<evidence type="ECO:0000256" key="11">
    <source>
        <dbReference type="SAM" id="MobiDB-lite"/>
    </source>
</evidence>
<name>A0A0H3AB66_NITV4</name>
<keyword evidence="8 9" id="KW-0234">DNA repair</keyword>
<evidence type="ECO:0000313" key="14">
    <source>
        <dbReference type="Proteomes" id="UP000009173"/>
    </source>
</evidence>
<dbReference type="PANTHER" id="PTHR11264:SF0">
    <property type="entry name" value="URACIL-DNA GLYCOSYLASE"/>
    <property type="match status" value="1"/>
</dbReference>
<reference evidence="14" key="1">
    <citation type="journal article" date="2009" name="Environ. Microbiol.">
        <title>Contribution of mobile genetic elements to Desulfovibrio vulgaris genome plasticity.</title>
        <authorList>
            <person name="Walker C.B."/>
            <person name="Stolyar S."/>
            <person name="Chivian D."/>
            <person name="Pinel N."/>
            <person name="Gabster J.A."/>
            <person name="Dehal P.S."/>
            <person name="He Z."/>
            <person name="Yang Z.K."/>
            <person name="Yen H.C."/>
            <person name="Zhou J."/>
            <person name="Wall J.D."/>
            <person name="Hazen T.C."/>
            <person name="Arkin A.P."/>
            <person name="Stahl D.A."/>
        </authorList>
    </citation>
    <scope>NUCLEOTIDE SEQUENCE [LARGE SCALE GENOMIC DNA]</scope>
    <source>
        <strain evidence="14">DP4</strain>
    </source>
</reference>
<dbReference type="EC" id="3.2.2.27" evidence="4 9"/>
<keyword evidence="9" id="KW-0963">Cytoplasm</keyword>
<evidence type="ECO:0000256" key="1">
    <source>
        <dbReference type="ARBA" id="ARBA00001400"/>
    </source>
</evidence>
<dbReference type="PANTHER" id="PTHR11264">
    <property type="entry name" value="URACIL-DNA GLYCOSYLASE"/>
    <property type="match status" value="1"/>
</dbReference>
<gene>
    <name evidence="9" type="primary">ung</name>
    <name evidence="13" type="ordered locus">Dvul_2541</name>
</gene>
<evidence type="ECO:0000256" key="2">
    <source>
        <dbReference type="ARBA" id="ARBA00002631"/>
    </source>
</evidence>
<sequence>MPRRRFRVGDTHEGCARTPEGPLPQPEARCGRMQAPAHGATHRPPKGGGDAGPSVVATVEASVGAAKGPETLATAGAAAGNREHMRDPLAGTGWLEAVPLLGDGAHLEVFSRVEALRRKGRVVYPPSGQVFAALRATPWDRVRVVVLGQDPYHGEGQAHGLAFSVPEGVPAPRSLRNVFREIETDLGHASDEGKKRHADALPEKTAAGHDGGGLRPPSTDLTRWARQGVLLLNTVLTVEAGQAHSHARLGWQEVTAAVVEALGRCPRPMAFLLWGRHAAAYGEGLAAHHLVLHAAHPSPLSASRGFFGCRHFSQVNTWLRARGLDPIEW</sequence>
<evidence type="ECO:0000256" key="4">
    <source>
        <dbReference type="ARBA" id="ARBA00012030"/>
    </source>
</evidence>